<comment type="caution">
    <text evidence="4">Lacks conserved residue(s) required for the propagation of feature annotation.</text>
</comment>
<dbReference type="EMBL" id="BMDH01000001">
    <property type="protein sequence ID" value="GGI12800.1"/>
    <property type="molecule type" value="Genomic_DNA"/>
</dbReference>
<dbReference type="PRINTS" id="PR00038">
    <property type="entry name" value="HTHLUXR"/>
</dbReference>
<feature type="domain" description="Response regulatory" evidence="6">
    <location>
        <begin position="22"/>
        <end position="140"/>
    </location>
</feature>
<dbReference type="PANTHER" id="PTHR44688:SF16">
    <property type="entry name" value="DNA-BINDING TRANSCRIPTIONAL ACTIVATOR DEVR_DOSR"/>
    <property type="match status" value="1"/>
</dbReference>
<dbReference type="SMART" id="SM00421">
    <property type="entry name" value="HTH_LUXR"/>
    <property type="match status" value="1"/>
</dbReference>
<evidence type="ECO:0000259" key="6">
    <source>
        <dbReference type="PROSITE" id="PS50110"/>
    </source>
</evidence>
<reference evidence="7" key="2">
    <citation type="submission" date="2020-09" db="EMBL/GenBank/DDBJ databases">
        <authorList>
            <person name="Sun Q."/>
            <person name="Sedlacek I."/>
        </authorList>
    </citation>
    <scope>NUCLEOTIDE SEQUENCE</scope>
    <source>
        <strain evidence="7">CCM 8606</strain>
    </source>
</reference>
<evidence type="ECO:0008006" key="9">
    <source>
        <dbReference type="Google" id="ProtNLM"/>
    </source>
</evidence>
<dbReference type="GO" id="GO:0003677">
    <property type="term" value="F:DNA binding"/>
    <property type="evidence" value="ECO:0007669"/>
    <property type="project" value="UniProtKB-KW"/>
</dbReference>
<dbReference type="Proteomes" id="UP000619536">
    <property type="component" value="Unassembled WGS sequence"/>
</dbReference>
<dbReference type="InterPro" id="IPR000792">
    <property type="entry name" value="Tscrpt_reg_LuxR_C"/>
</dbReference>
<accession>A0A8J3EV79</accession>
<dbReference type="InterPro" id="IPR036388">
    <property type="entry name" value="WH-like_DNA-bd_sf"/>
</dbReference>
<dbReference type="SUPFAM" id="SSF46894">
    <property type="entry name" value="C-terminal effector domain of the bipartite response regulators"/>
    <property type="match status" value="1"/>
</dbReference>
<gene>
    <name evidence="7" type="ORF">GCM10007377_02770</name>
</gene>
<keyword evidence="1" id="KW-0805">Transcription regulation</keyword>
<keyword evidence="3" id="KW-0804">Transcription</keyword>
<protein>
    <recommendedName>
        <fullName evidence="9">DNA-binding response regulator</fullName>
    </recommendedName>
</protein>
<dbReference type="CDD" id="cd06170">
    <property type="entry name" value="LuxR_C_like"/>
    <property type="match status" value="1"/>
</dbReference>
<sequence length="235" mass="25646">MVGGNFMEQLDFSIGGRSGDLSIAIVDSDNFALAYLAHRLQTSMPLATIVWTANSGNETVERCLTDPRPRIVLMGIGYSGMQGMGVCRTIRAHNDTTSLVLFAPVVTTEHRMRAAASGAQGIYAKQVETNIEHIIGRAQSGAALQDGFMSVSEAYRKLREAPIPRQFRLSPREAAALDLASRGLSMDQISEYMGVKPSTVKTFVTRASHKLGVQTVRQAIAVWTENSRFVAPQMR</sequence>
<organism evidence="7 8">
    <name type="scientific">Galliscardovia ingluviei</name>
    <dbReference type="NCBI Taxonomy" id="1769422"/>
    <lineage>
        <taxon>Bacteria</taxon>
        <taxon>Bacillati</taxon>
        <taxon>Actinomycetota</taxon>
        <taxon>Actinomycetes</taxon>
        <taxon>Bifidobacteriales</taxon>
        <taxon>Bifidobacteriaceae</taxon>
        <taxon>Galliscardovia</taxon>
    </lineage>
</organism>
<feature type="domain" description="HTH luxR-type" evidence="5">
    <location>
        <begin position="162"/>
        <end position="227"/>
    </location>
</feature>
<name>A0A8J3EV79_9BIFI</name>
<dbReference type="PANTHER" id="PTHR44688">
    <property type="entry name" value="DNA-BINDING TRANSCRIPTIONAL ACTIVATOR DEVR_DOSR"/>
    <property type="match status" value="1"/>
</dbReference>
<dbReference type="PROSITE" id="PS50043">
    <property type="entry name" value="HTH_LUXR_2"/>
    <property type="match status" value="1"/>
</dbReference>
<evidence type="ECO:0000256" key="2">
    <source>
        <dbReference type="ARBA" id="ARBA00023125"/>
    </source>
</evidence>
<proteinExistence type="predicted"/>
<dbReference type="GO" id="GO:0006355">
    <property type="term" value="P:regulation of DNA-templated transcription"/>
    <property type="evidence" value="ECO:0007669"/>
    <property type="project" value="InterPro"/>
</dbReference>
<dbReference type="AlphaFoldDB" id="A0A8J3EV79"/>
<evidence type="ECO:0000256" key="4">
    <source>
        <dbReference type="PROSITE-ProRule" id="PRU00169"/>
    </source>
</evidence>
<dbReference type="SUPFAM" id="SSF52172">
    <property type="entry name" value="CheY-like"/>
    <property type="match status" value="1"/>
</dbReference>
<comment type="caution">
    <text evidence="7">The sequence shown here is derived from an EMBL/GenBank/DDBJ whole genome shotgun (WGS) entry which is preliminary data.</text>
</comment>
<evidence type="ECO:0000256" key="1">
    <source>
        <dbReference type="ARBA" id="ARBA00023015"/>
    </source>
</evidence>
<dbReference type="InterPro" id="IPR016032">
    <property type="entry name" value="Sig_transdc_resp-reg_C-effctor"/>
</dbReference>
<evidence type="ECO:0000313" key="7">
    <source>
        <dbReference type="EMBL" id="GGI12800.1"/>
    </source>
</evidence>
<dbReference type="Pfam" id="PF00196">
    <property type="entry name" value="GerE"/>
    <property type="match status" value="1"/>
</dbReference>
<dbReference type="Pfam" id="PF00072">
    <property type="entry name" value="Response_reg"/>
    <property type="match status" value="1"/>
</dbReference>
<evidence type="ECO:0000256" key="3">
    <source>
        <dbReference type="ARBA" id="ARBA00023163"/>
    </source>
</evidence>
<dbReference type="Gene3D" id="3.40.50.2300">
    <property type="match status" value="1"/>
</dbReference>
<evidence type="ECO:0000313" key="8">
    <source>
        <dbReference type="Proteomes" id="UP000619536"/>
    </source>
</evidence>
<keyword evidence="2" id="KW-0238">DNA-binding</keyword>
<dbReference type="Gene3D" id="1.10.10.10">
    <property type="entry name" value="Winged helix-like DNA-binding domain superfamily/Winged helix DNA-binding domain"/>
    <property type="match status" value="1"/>
</dbReference>
<keyword evidence="8" id="KW-1185">Reference proteome</keyword>
<dbReference type="PROSITE" id="PS50110">
    <property type="entry name" value="RESPONSE_REGULATORY"/>
    <property type="match status" value="1"/>
</dbReference>
<dbReference type="InterPro" id="IPR011006">
    <property type="entry name" value="CheY-like_superfamily"/>
</dbReference>
<dbReference type="InterPro" id="IPR001789">
    <property type="entry name" value="Sig_transdc_resp-reg_receiver"/>
</dbReference>
<evidence type="ECO:0000259" key="5">
    <source>
        <dbReference type="PROSITE" id="PS50043"/>
    </source>
</evidence>
<reference evidence="7" key="1">
    <citation type="journal article" date="2014" name="Int. J. Syst. Evol. Microbiol.">
        <title>Complete genome sequence of Corynebacterium casei LMG S-19264T (=DSM 44701T), isolated from a smear-ripened cheese.</title>
        <authorList>
            <consortium name="US DOE Joint Genome Institute (JGI-PGF)"/>
            <person name="Walter F."/>
            <person name="Albersmeier A."/>
            <person name="Kalinowski J."/>
            <person name="Ruckert C."/>
        </authorList>
    </citation>
    <scope>NUCLEOTIDE SEQUENCE</scope>
    <source>
        <strain evidence="7">CCM 8606</strain>
    </source>
</reference>
<dbReference type="GO" id="GO:0000160">
    <property type="term" value="P:phosphorelay signal transduction system"/>
    <property type="evidence" value="ECO:0007669"/>
    <property type="project" value="InterPro"/>
</dbReference>